<feature type="domain" description="Cadherin" evidence="5">
    <location>
        <begin position="2751"/>
        <end position="2853"/>
    </location>
</feature>
<keyword evidence="3" id="KW-0325">Glycoprotein</keyword>
<feature type="domain" description="Cadherin" evidence="5">
    <location>
        <begin position="2217"/>
        <end position="2319"/>
    </location>
</feature>
<feature type="region of interest" description="Disordered" evidence="4">
    <location>
        <begin position="3272"/>
        <end position="3293"/>
    </location>
</feature>
<feature type="region of interest" description="Disordered" evidence="4">
    <location>
        <begin position="2947"/>
        <end position="2979"/>
    </location>
</feature>
<feature type="domain" description="Cadherin" evidence="5">
    <location>
        <begin position="2540"/>
        <end position="2642"/>
    </location>
</feature>
<feature type="region of interest" description="Disordered" evidence="4">
    <location>
        <begin position="3858"/>
        <end position="3900"/>
    </location>
</feature>
<feature type="region of interest" description="Disordered" evidence="4">
    <location>
        <begin position="3486"/>
        <end position="3506"/>
    </location>
</feature>
<dbReference type="Pfam" id="PF05345">
    <property type="entry name" value="He_PIG"/>
    <property type="match status" value="7"/>
</dbReference>
<dbReference type="PROSITE" id="PS51854">
    <property type="entry name" value="CSPG"/>
    <property type="match status" value="3"/>
</dbReference>
<evidence type="ECO:0000256" key="2">
    <source>
        <dbReference type="ARBA" id="ARBA00022737"/>
    </source>
</evidence>
<comment type="caution">
    <text evidence="6">The sequence shown here is derived from an EMBL/GenBank/DDBJ whole genome shotgun (WGS) entry which is preliminary data.</text>
</comment>
<evidence type="ECO:0000256" key="4">
    <source>
        <dbReference type="SAM" id="MobiDB-lite"/>
    </source>
</evidence>
<dbReference type="Proteomes" id="UP000739180">
    <property type="component" value="Unassembled WGS sequence"/>
</dbReference>
<feature type="compositionally biased region" description="Polar residues" evidence="4">
    <location>
        <begin position="2526"/>
        <end position="2552"/>
    </location>
</feature>
<gene>
    <name evidence="6" type="ORF">FGS76_06450</name>
</gene>
<feature type="domain" description="Cadherin" evidence="5">
    <location>
        <begin position="2340"/>
        <end position="2430"/>
    </location>
</feature>
<feature type="region of interest" description="Disordered" evidence="4">
    <location>
        <begin position="3160"/>
        <end position="3192"/>
    </location>
</feature>
<keyword evidence="7" id="KW-1185">Reference proteome</keyword>
<feature type="region of interest" description="Disordered" evidence="4">
    <location>
        <begin position="2526"/>
        <end position="2556"/>
    </location>
</feature>
<dbReference type="InterPro" id="IPR039005">
    <property type="entry name" value="CSPG_rpt"/>
</dbReference>
<feature type="region of interest" description="Disordered" evidence="4">
    <location>
        <begin position="1991"/>
        <end position="2024"/>
    </location>
</feature>
<evidence type="ECO:0000256" key="3">
    <source>
        <dbReference type="ARBA" id="ARBA00023180"/>
    </source>
</evidence>
<feature type="region of interest" description="Disordered" evidence="4">
    <location>
        <begin position="3374"/>
        <end position="3404"/>
    </location>
</feature>
<dbReference type="RefSeq" id="WP_138771803.1">
    <property type="nucleotide sequence ID" value="NZ_VCQT01000022.1"/>
</dbReference>
<feature type="region of interest" description="Disordered" evidence="4">
    <location>
        <begin position="701"/>
        <end position="729"/>
    </location>
</feature>
<feature type="compositionally biased region" description="Low complexity" evidence="4">
    <location>
        <begin position="3166"/>
        <end position="3185"/>
    </location>
</feature>
<name>A0ABY2XPZ6_9GAMM</name>
<feature type="region of interest" description="Disordered" evidence="4">
    <location>
        <begin position="514"/>
        <end position="556"/>
    </location>
</feature>
<feature type="compositionally biased region" description="Polar residues" evidence="4">
    <location>
        <begin position="1991"/>
        <end position="2017"/>
    </location>
</feature>
<dbReference type="Pfam" id="PF17963">
    <property type="entry name" value="Big_9"/>
    <property type="match status" value="7"/>
</dbReference>
<dbReference type="InterPro" id="IPR006644">
    <property type="entry name" value="Cadg"/>
</dbReference>
<dbReference type="PROSITE" id="PS50268">
    <property type="entry name" value="CADHERIN_2"/>
    <property type="match status" value="7"/>
</dbReference>
<dbReference type="Gene3D" id="2.60.40.10">
    <property type="entry name" value="Immunoglobulins"/>
    <property type="match status" value="8"/>
</dbReference>
<feature type="domain" description="Cadherin" evidence="5">
    <location>
        <begin position="3187"/>
        <end position="3284"/>
    </location>
</feature>
<reference evidence="6 7" key="1">
    <citation type="submission" date="2019-05" db="EMBL/GenBank/DDBJ databases">
        <title>Genome of Alcanivorax gelatiniphagus, an oil degrading marine bacteria.</title>
        <authorList>
            <person name="Kwon K.K."/>
        </authorList>
    </citation>
    <scope>NUCLEOTIDE SEQUENCE [LARGE SCALE GENOMIC DNA]</scope>
    <source>
        <strain evidence="6 7">MEBiC 08158</strain>
    </source>
</reference>
<dbReference type="SUPFAM" id="SSF49313">
    <property type="entry name" value="Cadherin-like"/>
    <property type="match status" value="8"/>
</dbReference>
<feature type="region of interest" description="Disordered" evidence="4">
    <location>
        <begin position="2210"/>
        <end position="2233"/>
    </location>
</feature>
<feature type="region of interest" description="Disordered" evidence="4">
    <location>
        <begin position="3692"/>
        <end position="3734"/>
    </location>
</feature>
<accession>A0ABY2XPZ6</accession>
<feature type="region of interest" description="Disordered" evidence="4">
    <location>
        <begin position="1705"/>
        <end position="1727"/>
    </location>
</feature>
<feature type="region of interest" description="Disordered" evidence="4">
    <location>
        <begin position="1500"/>
        <end position="1554"/>
    </location>
</feature>
<feature type="compositionally biased region" description="Polar residues" evidence="4">
    <location>
        <begin position="2746"/>
        <end position="2763"/>
    </location>
</feature>
<evidence type="ECO:0000256" key="1">
    <source>
        <dbReference type="ARBA" id="ARBA00022729"/>
    </source>
</evidence>
<organism evidence="6 7">
    <name type="scientific">Alloalcanivorax gelatiniphagus</name>
    <dbReference type="NCBI Taxonomy" id="1194167"/>
    <lineage>
        <taxon>Bacteria</taxon>
        <taxon>Pseudomonadati</taxon>
        <taxon>Pseudomonadota</taxon>
        <taxon>Gammaproteobacteria</taxon>
        <taxon>Oceanospirillales</taxon>
        <taxon>Alcanivoracaceae</taxon>
        <taxon>Alloalcanivorax</taxon>
    </lineage>
</organism>
<dbReference type="InterPro" id="IPR002126">
    <property type="entry name" value="Cadherin-like_dom"/>
</dbReference>
<dbReference type="InterPro" id="IPR040853">
    <property type="entry name" value="RapA2_cadherin-like"/>
</dbReference>
<dbReference type="InterPro" id="IPR013783">
    <property type="entry name" value="Ig-like_fold"/>
</dbReference>
<dbReference type="EMBL" id="VCQT01000022">
    <property type="protein sequence ID" value="TMW13763.1"/>
    <property type="molecule type" value="Genomic_DNA"/>
</dbReference>
<evidence type="ECO:0000313" key="7">
    <source>
        <dbReference type="Proteomes" id="UP000739180"/>
    </source>
</evidence>
<feature type="compositionally biased region" description="Low complexity" evidence="4">
    <location>
        <begin position="3378"/>
        <end position="3397"/>
    </location>
</feature>
<dbReference type="PANTHER" id="PTHR45739:SF8">
    <property type="entry name" value="FRAS1-RELATED EXTRACELLULAR MATRIX PROTEIN 1"/>
    <property type="match status" value="1"/>
</dbReference>
<feature type="compositionally biased region" description="Polar residues" evidence="4">
    <location>
        <begin position="2212"/>
        <end position="2229"/>
    </location>
</feature>
<dbReference type="Pfam" id="PF17803">
    <property type="entry name" value="Cadherin_4"/>
    <property type="match status" value="1"/>
</dbReference>
<keyword evidence="2" id="KW-0677">Repeat</keyword>
<feature type="region of interest" description="Disordered" evidence="4">
    <location>
        <begin position="28"/>
        <end position="73"/>
    </location>
</feature>
<dbReference type="Pfam" id="PF16184">
    <property type="entry name" value="Cadherin_3"/>
    <property type="match status" value="3"/>
</dbReference>
<feature type="compositionally biased region" description="Polar residues" evidence="4">
    <location>
        <begin position="28"/>
        <end position="48"/>
    </location>
</feature>
<feature type="domain" description="Cadherin" evidence="5">
    <location>
        <begin position="3399"/>
        <end position="3488"/>
    </location>
</feature>
<feature type="region of interest" description="Disordered" evidence="4">
    <location>
        <begin position="2745"/>
        <end position="2769"/>
    </location>
</feature>
<proteinExistence type="predicted"/>
<keyword evidence="1" id="KW-0732">Signal</keyword>
<feature type="compositionally biased region" description="Polar residues" evidence="4">
    <location>
        <begin position="2957"/>
        <end position="2974"/>
    </location>
</feature>
<evidence type="ECO:0000313" key="6">
    <source>
        <dbReference type="EMBL" id="TMW13763.1"/>
    </source>
</evidence>
<dbReference type="PANTHER" id="PTHR45739">
    <property type="entry name" value="MATRIX PROTEIN, PUTATIVE-RELATED"/>
    <property type="match status" value="1"/>
</dbReference>
<dbReference type="SMART" id="SM00736">
    <property type="entry name" value="CADG"/>
    <property type="match status" value="8"/>
</dbReference>
<dbReference type="NCBIfam" id="NF012211">
    <property type="entry name" value="tand_rpt_95"/>
    <property type="match status" value="10"/>
</dbReference>
<feature type="domain" description="Cadherin" evidence="5">
    <location>
        <begin position="2018"/>
        <end position="2107"/>
    </location>
</feature>
<dbReference type="InterPro" id="IPR051561">
    <property type="entry name" value="FRAS1_ECM"/>
</dbReference>
<dbReference type="InterPro" id="IPR015919">
    <property type="entry name" value="Cadherin-like_sf"/>
</dbReference>
<evidence type="ECO:0000259" key="5">
    <source>
        <dbReference type="PROSITE" id="PS50268"/>
    </source>
</evidence>
<feature type="compositionally biased region" description="Pro residues" evidence="4">
    <location>
        <begin position="3700"/>
        <end position="3715"/>
    </location>
</feature>
<sequence length="3935" mass="402711">MDNLDFQALEPRLLLDAAAAITLDSAQVDTSPDGQSASHPVSEDTSFSLDGVSVSDGGGTDQNNDGEPDPDHYSLDLTLNEDALQAGTYFTQDGQDRQSITLTGTKAEINAALAGITVTPGENYTGDLSVSLVLSENGVQRDTATYDAPISPVNDAPTFDVGDLHADEGGSLTFTLENLGLSDPDIDSGDQTLDQLILQIDSLPEHGTLRLNGAILTEGSTFDATQLGNLVYTHDGVDVAPGDVDGFNITVFDGAGASTSKALTVTLDPVNQAPSIEGNPSQYEGETTDLGLTYEDRESGHDDAPGNVTIEVDDTAGLNGRGQLFLDLNDNGQVDLGEALSDGDTFTADQLQWLSFAHDGNEPGAVAPRFTLRVTDNGGGEGPDGALTSERQVDIHILQNNDDPTLTPTTTPLDASDTHVVVFDSSMLDAQDPDSNDGQLVYSLTGLPDYGQIQVNIGGEGSPHWVALTLGGTFSQADINAGLVRYVQTSRPAEGVSQDTGLRFQLRDSEYKGFDNAGDPGQWRDGAGDPQTGTLTFDLDTVFDGEGGGPGEGADPLPTVTVDAVNNTGAAGFDEGGSTTLTSDQLNYLLQAGDYTIPGERITYTLTQTPANGQLMLDGVVLGMYDSFTQADVEAGRVTFQHDGGEDHQSGFNFIVTDGGAFSDTGRFTLDSTPINDPPVAGDSERLISEATDTNDGIVSLGPNDVIMSDPDGSSDVTPGGAQDPNDEAGADPLWFQITSLPEAGTLQRWTGSEWVDVTLDGAWYSQDLLTTASDGTGSGLRYVNDGGEGQTSDAFQFVVRDDLGAPTDALQPDTSADAPTAGHVSEAGTVGFEIAPLNDAPIINAQPGSGEAGPPANEVLNVGEGGEAVIGNDRLSAYDSDNSTRQNTFRVTENVENGKLMLNGKVLSVGGTFTQADIDAGRVSYQHDGSENHADSFKFVVSDGPKTSAEGTFEILVDARNDAPTVEATPPSDNLVSGSPLDLGGVFTIGDADLTDLGDGETDYITVDLRILDASGDPVDGADALLRATLDGTTLSGAELQLSGTLAEVRAALATLSVEITGDLNQRLTVEAVVDDRLAGGGANGGPANEDGTPISEANNTDRASIELIASTSNDAPVGTLPDQTFTEDTPGLLQGLDLSDVDAFDEDLTVVINVGAGALGVANAGGLTVSGAGTGQLTLTGRLDTLRTALDNITYTPAANDNGTTTLTMQVTDSDLHGTGTALSDSKSATLTIEAVNDKPSLTVPGTQTFDDDGSGSIAIGGVSVADNADSGQDVFNDYQSVTVEVLSGANDAAGLVSIGGGTGSTSLTLTGTLADINAQLADLTFTPGDSNADGTARLKITFDDKGNGDQNKDPANNETVSKVVRVNISGTNDAPVVSGPGDTGDSVTVPEDGSLNLSGYGVADADDFGGSGMSITLTVTHGTFDTDLGTLSDGGRTLTLTGATKAQLNALLDQARYQPDSNYYGADTLTITVNDGGNTGTGGALQDSITVNLDVTPVNDRPVADGDTVTLTPTDEDGNGGSGQTLGDLLGDQYSDQTDDQTDENGGSAASEETALSFIAITGNDANTDQGVWQIQIDGDWVDVSTALSDSSALIVTADTLVRFKPASDFNGQPGGLTVRLGDNSQPSLTTSSNGADTFNLTQNGDLGEQTGVWSDTATAVEASITAINDAPTTPTSGVSLQDINEDSSGNGDTVANLAGGNFNDGTDDQTEVAESGGSSADDFGGIAIIDNPSEANQGRWQYNTGSGWVDVPSDVSVDNALVLGPDSRVRFLPAADYHGTPDGLTYVVAEVDASGDSQAANAGQRADVTFDATGIWSDSDDAVTLGITVKPINDAPVLGADLPGEVVVVENEGLDTGSEQKPLVDAGTVTLSDVDGNDFGGGTITVTLDDATAADVFSLVDDEAAGIASVDSGNGSLTIHLAEGATAAQVTALIESLRYENTSDAPDTSSRDYRIVVNDGNNNDEAGGPEALNSNTLTGSLRAVNTNDLPQAVNDQKTTTENSTTNGNVLTNDTDPDGDTLTVSQVGGDEDNVGEAVDGGNGGRFTINEDGSYTFDPDGDFDDLATGESRTTSIQYQVSDGNGGTDTATLTITVNGVNDAPTVVTGNVPEAQSNDDSDVIYSMDVSGAFTDVDGSDTLTYSAEGLPPGLSINTSTGVITGTIDKAASQGGTDGTYSVTVTAKDGHGGTVDMNFNWTISNPAPDAVNDTGATTENSTTNGNVLTNDSDPDGDQLTVSEVNGEATEVGEAVDGSHGGQFTINEDGSYSFDPDGDFEDLGVGESRTTSIQYQVSDGEGGFDTATLTITVNGVNDAPVAVDDTGGTDQNTGTTGDVLPNDTDVEGDDLTVSAVNGEATDVGETVDGDNGGEFTINEDGSYSFDPNGDFDDLADGETRTTSIDYQVSDGKGGFDTATLTITVTGVNDAPTVVTGEVPADQSNDDHDTITPLDVSGAFTDVDGSDTLTYSATGLPQGLTIDATTGVISGTIDKAASQGGTDGTYTVTVTAKDGHGGTVNMSFDWTVSNPEPKATNDTGATTENSTTNGNVLTNDSDPDGDALTVSEVNGEATDVGQAVDGDNGGEFTINEDGSYSFDPNGDFDDLADGETRTTSIEYQVSDGEGGFDTATLKITVTGVNDAPTVVTADVPNDQNNADHDTISPLNVSGAFTDVDSSDTLTYSATGLPAGLTIDAATGVISGTIDKAASQGGTDGTYTVTVTASDGNASANMSFDWTVSNPEPKAVNDTGATTENSTTNGNVLTNDSDPDGDALTVSEVNGEATEVGQAVDGDNGGRFTINEDGSYSFDPNGDFDDLADGETRTTSIEYQVSDGEGGFDTATLKITVTGVNDAPTVITADVPNDQNNADHDTISPLNVSGAFTDVDSSDTLTYSATGLPAGLTIDAATGVISGTIDKAASQGGTDGTYTVTVTASDGSASANMSFDWTVSNPEPKAVNDSGATTENSTTSGNVLTNDSDPDGDALTVSEVNGEATEVGQAVDGDNGGRFTLNQDGSYSFDPDGDFDDLAVGETRTTSIDYQVSDGEGGFDTATLKITVTGVNDAPTVVTGNVPEAQSNDDSDTVDPLDVSGAFTDVDGSDTLTYSATGLPAGLTIDATTGVISGTIDKAASQGGTDGTYTVTVTASDGNGGTVQAQFDWTVSNPAPEAVNDTGTTNEDTTTTGNVLTNDSDPDGDDLTVSQVGGDGAKVGEAVDGDQGGQFTINEDGSYSFDPNGDFDDLAVGETRTTSIQYQVSDGEGGFDTATLEITVTGVNDAPTGVTGSAPEAQTSDDSDTVDPLDVSGAFTDVDGTDTLTYSADGLPPGLSIDPATGVISGTIDRDASQGGNDGTYTVTITADDGNGGTVDVSFDWTVSNPAPEAVNDTGTTNEDTTTTGNVLTNDSDPDGDDLTVSQVGGDGAKVGEAVDGDQGGQFTINEDGSYSFDPNGDFDDLAVGETRTTSIEYQVSDGEGGFDTATLEITVTGVNDAPTVVTGNTPSDQAGRDSVPVDPLDVSGAFTDVDGTDTLTYSANGLPPGLSIDPATGIITGTPQRSASQGGNDGTYTVTVTASDGNGGSVQMQFNWTIANPAPVASDDGAVADELTGTGGNVLDNDQDPDGDPLTVDAVNGDTLAVGQWVNGDQGGRFQLQADGSFRFDPRGDFRGLNARESRDTSIQYRVSDGEGGFDTATLTVRVDGRNDPYVPTDPTPTPTDPQPPIVPDRGTEDIDGDGGPFSGGGDDPLRFAGDYDAYFELPEIQPIELRIALRDVVANEDIYLFALPANTFHSDSDQPISVEATQADGSPLPAYITFDTDSRTFRVERPQALALGVERVDVKVVGHDLAGNEASDTFVIHLLPRNDQSVQQNDHPVPDNGQATPTEAPADGRTSALGEPGRPMPEKGAPSLAESLAVAGHSGFAGDQARVMEDLMTLLAHPEEAL</sequence>
<protein>
    <submittedName>
        <fullName evidence="6">Tandem-95 repeat protein</fullName>
    </submittedName>
</protein>